<feature type="transmembrane region" description="Helical" evidence="5">
    <location>
        <begin position="73"/>
        <end position="91"/>
    </location>
</feature>
<comment type="subcellular location">
    <subcellularLocation>
        <location evidence="5">Cell membrane</location>
        <topology evidence="5">Multi-pass membrane protein</topology>
    </subcellularLocation>
    <subcellularLocation>
        <location evidence="1">Membrane</location>
        <topology evidence="1">Multi-pass membrane protein</topology>
    </subcellularLocation>
</comment>
<dbReference type="PANTHER" id="PTHR43701">
    <property type="entry name" value="MEMBRANE TRANSPORTER PROTEIN MJ0441-RELATED"/>
    <property type="match status" value="1"/>
</dbReference>
<feature type="transmembrane region" description="Helical" evidence="5">
    <location>
        <begin position="227"/>
        <end position="245"/>
    </location>
</feature>
<dbReference type="GO" id="GO:0005886">
    <property type="term" value="C:plasma membrane"/>
    <property type="evidence" value="ECO:0007669"/>
    <property type="project" value="UniProtKB-SubCell"/>
</dbReference>
<dbReference type="InterPro" id="IPR051598">
    <property type="entry name" value="TSUP/Inactive_protease-like"/>
</dbReference>
<dbReference type="InterPro" id="IPR002781">
    <property type="entry name" value="TM_pro_TauE-like"/>
</dbReference>
<dbReference type="STRING" id="1817864.A2Z21_05280"/>
<feature type="transmembrane region" description="Helical" evidence="5">
    <location>
        <begin position="136"/>
        <end position="166"/>
    </location>
</feature>
<evidence type="ECO:0000313" key="7">
    <source>
        <dbReference type="Proteomes" id="UP000179157"/>
    </source>
</evidence>
<dbReference type="PANTHER" id="PTHR43701:SF5">
    <property type="entry name" value="MEMBRANE TRANSPORTER PROTEIN-RELATED"/>
    <property type="match status" value="1"/>
</dbReference>
<proteinExistence type="inferred from homology"/>
<evidence type="ECO:0000313" key="6">
    <source>
        <dbReference type="EMBL" id="OGF53632.1"/>
    </source>
</evidence>
<sequence>MPSDLWLLLLLFFIAALLYSSVGHGGGSAYLAIAALVGLAREEIVPIALTLNIAVAGIGFWNYWRAGHFSGQLLLPFVITSIPAAFLGGLLTISPRVFAGLLGFTLLLASASLLGLGQEIRPKWTTQPRIVWPTGLIIGAVLGLLAGLIGVGGGIFLSPFLLFLGWADAKRTAAVSSAFIVLNSMSGLLARSLQSSPNWDLLLPLLASVVVGGMLGSRLGAQRFSPVLVQRLLGAVLFIASLKLLQQALSG</sequence>
<evidence type="ECO:0000256" key="2">
    <source>
        <dbReference type="ARBA" id="ARBA00022692"/>
    </source>
</evidence>
<keyword evidence="5" id="KW-1003">Cell membrane</keyword>
<accession>A0A1F5UR53</accession>
<evidence type="ECO:0000256" key="3">
    <source>
        <dbReference type="ARBA" id="ARBA00022989"/>
    </source>
</evidence>
<keyword evidence="3 5" id="KW-1133">Transmembrane helix</keyword>
<feature type="transmembrane region" description="Helical" evidence="5">
    <location>
        <begin position="44"/>
        <end position="64"/>
    </location>
</feature>
<reference evidence="6 7" key="1">
    <citation type="journal article" date="2016" name="Nat. Commun.">
        <title>Thousands of microbial genomes shed light on interconnected biogeochemical processes in an aquifer system.</title>
        <authorList>
            <person name="Anantharaman K."/>
            <person name="Brown C.T."/>
            <person name="Hug L.A."/>
            <person name="Sharon I."/>
            <person name="Castelle C.J."/>
            <person name="Probst A.J."/>
            <person name="Thomas B.C."/>
            <person name="Singh A."/>
            <person name="Wilkins M.J."/>
            <person name="Karaoz U."/>
            <person name="Brodie E.L."/>
            <person name="Williams K.H."/>
            <person name="Hubbard S.S."/>
            <person name="Banfield J.F."/>
        </authorList>
    </citation>
    <scope>NUCLEOTIDE SEQUENCE [LARGE SCALE GENOMIC DNA]</scope>
    <source>
        <strain evidence="7">RBG_16_55_9</strain>
    </source>
</reference>
<dbReference type="AlphaFoldDB" id="A0A1F5UR53"/>
<comment type="similarity">
    <text evidence="5">Belongs to the 4-toluene sulfonate uptake permease (TSUP) (TC 2.A.102) family.</text>
</comment>
<keyword evidence="2 5" id="KW-0812">Transmembrane</keyword>
<comment type="caution">
    <text evidence="6">The sequence shown here is derived from an EMBL/GenBank/DDBJ whole genome shotgun (WGS) entry which is preliminary data.</text>
</comment>
<dbReference type="Pfam" id="PF01925">
    <property type="entry name" value="TauE"/>
    <property type="match status" value="1"/>
</dbReference>
<gene>
    <name evidence="6" type="ORF">A2Z21_05280</name>
</gene>
<evidence type="ECO:0000256" key="1">
    <source>
        <dbReference type="ARBA" id="ARBA00004141"/>
    </source>
</evidence>
<organism evidence="6 7">
    <name type="scientific">Fraserbacteria sp. (strain RBG_16_55_9)</name>
    <dbReference type="NCBI Taxonomy" id="1817864"/>
    <lineage>
        <taxon>Bacteria</taxon>
        <taxon>Candidatus Fraseribacteriota</taxon>
    </lineage>
</organism>
<name>A0A1F5UR53_FRAXR</name>
<feature type="transmembrane region" description="Helical" evidence="5">
    <location>
        <begin position="97"/>
        <end position="116"/>
    </location>
</feature>
<evidence type="ECO:0000256" key="4">
    <source>
        <dbReference type="ARBA" id="ARBA00023136"/>
    </source>
</evidence>
<keyword evidence="4 5" id="KW-0472">Membrane</keyword>
<evidence type="ECO:0000256" key="5">
    <source>
        <dbReference type="RuleBase" id="RU363041"/>
    </source>
</evidence>
<dbReference type="EMBL" id="MFGX01000099">
    <property type="protein sequence ID" value="OGF53632.1"/>
    <property type="molecule type" value="Genomic_DNA"/>
</dbReference>
<protein>
    <recommendedName>
        <fullName evidence="5">Probable membrane transporter protein</fullName>
    </recommendedName>
</protein>
<dbReference type="Proteomes" id="UP000179157">
    <property type="component" value="Unassembled WGS sequence"/>
</dbReference>
<feature type="transmembrane region" description="Helical" evidence="5">
    <location>
        <begin position="202"/>
        <end position="221"/>
    </location>
</feature>